<protein>
    <submittedName>
        <fullName evidence="2">Uncharacterized protein</fullName>
    </submittedName>
</protein>
<gene>
    <name evidence="2" type="ORF">FOMPIDRAFT_1099632</name>
</gene>
<dbReference type="AlphaFoldDB" id="S8E7I5"/>
<dbReference type="EMBL" id="KE504147">
    <property type="protein sequence ID" value="EPT00653.1"/>
    <property type="molecule type" value="Genomic_DNA"/>
</dbReference>
<dbReference type="InParanoid" id="S8E7I5"/>
<sequence>CTDYQTCGDLWDALSSALQRANDATSTPATRPAYVRFRGTYTFVADPKVPPRRRVELVSKDLRRFAKLQYGDLMGELQQQNADGWTETYRCECTRSLPPATAPRPPPIPMSSFSMPPQIQKATLPQTSQMLKFAVHAAPATQSNPPVPAAPAKRTPTQSTLAGWLTGTNKSTKAPPVPGPRVPSSTQAVGHSERPAIASCDGRLHITVEEIAHPLGYYTGQKVTVVLEHP</sequence>
<feature type="non-terminal residue" evidence="2">
    <location>
        <position position="230"/>
    </location>
</feature>
<dbReference type="Proteomes" id="UP000015241">
    <property type="component" value="Unassembled WGS sequence"/>
</dbReference>
<dbReference type="OrthoDB" id="3025610at2759"/>
<feature type="compositionally biased region" description="Polar residues" evidence="1">
    <location>
        <begin position="155"/>
        <end position="172"/>
    </location>
</feature>
<name>S8E7I5_FOMSC</name>
<feature type="region of interest" description="Disordered" evidence="1">
    <location>
        <begin position="140"/>
        <end position="193"/>
    </location>
</feature>
<reference evidence="2 3" key="1">
    <citation type="journal article" date="2012" name="Science">
        <title>The Paleozoic origin of enzymatic lignin decomposition reconstructed from 31 fungal genomes.</title>
        <authorList>
            <person name="Floudas D."/>
            <person name="Binder M."/>
            <person name="Riley R."/>
            <person name="Barry K."/>
            <person name="Blanchette R.A."/>
            <person name="Henrissat B."/>
            <person name="Martinez A.T."/>
            <person name="Otillar R."/>
            <person name="Spatafora J.W."/>
            <person name="Yadav J.S."/>
            <person name="Aerts A."/>
            <person name="Benoit I."/>
            <person name="Boyd A."/>
            <person name="Carlson A."/>
            <person name="Copeland A."/>
            <person name="Coutinho P.M."/>
            <person name="de Vries R.P."/>
            <person name="Ferreira P."/>
            <person name="Findley K."/>
            <person name="Foster B."/>
            <person name="Gaskell J."/>
            <person name="Glotzer D."/>
            <person name="Gorecki P."/>
            <person name="Heitman J."/>
            <person name="Hesse C."/>
            <person name="Hori C."/>
            <person name="Igarashi K."/>
            <person name="Jurgens J.A."/>
            <person name="Kallen N."/>
            <person name="Kersten P."/>
            <person name="Kohler A."/>
            <person name="Kuees U."/>
            <person name="Kumar T.K.A."/>
            <person name="Kuo A."/>
            <person name="LaButti K."/>
            <person name="Larrondo L.F."/>
            <person name="Lindquist E."/>
            <person name="Ling A."/>
            <person name="Lombard V."/>
            <person name="Lucas S."/>
            <person name="Lundell T."/>
            <person name="Martin R."/>
            <person name="McLaughlin D.J."/>
            <person name="Morgenstern I."/>
            <person name="Morin E."/>
            <person name="Murat C."/>
            <person name="Nagy L.G."/>
            <person name="Nolan M."/>
            <person name="Ohm R.A."/>
            <person name="Patyshakuliyeva A."/>
            <person name="Rokas A."/>
            <person name="Ruiz-Duenas F.J."/>
            <person name="Sabat G."/>
            <person name="Salamov A."/>
            <person name="Samejima M."/>
            <person name="Schmutz J."/>
            <person name="Slot J.C."/>
            <person name="St John F."/>
            <person name="Stenlid J."/>
            <person name="Sun H."/>
            <person name="Sun S."/>
            <person name="Syed K."/>
            <person name="Tsang A."/>
            <person name="Wiebenga A."/>
            <person name="Young D."/>
            <person name="Pisabarro A."/>
            <person name="Eastwood D.C."/>
            <person name="Martin F."/>
            <person name="Cullen D."/>
            <person name="Grigoriev I.V."/>
            <person name="Hibbett D.S."/>
        </authorList>
    </citation>
    <scope>NUCLEOTIDE SEQUENCE</scope>
    <source>
        <strain evidence="3">FP-58527</strain>
    </source>
</reference>
<keyword evidence="3" id="KW-1185">Reference proteome</keyword>
<proteinExistence type="predicted"/>
<organism evidence="2 3">
    <name type="scientific">Fomitopsis schrenkii</name>
    <name type="common">Brown rot fungus</name>
    <dbReference type="NCBI Taxonomy" id="2126942"/>
    <lineage>
        <taxon>Eukaryota</taxon>
        <taxon>Fungi</taxon>
        <taxon>Dikarya</taxon>
        <taxon>Basidiomycota</taxon>
        <taxon>Agaricomycotina</taxon>
        <taxon>Agaricomycetes</taxon>
        <taxon>Polyporales</taxon>
        <taxon>Fomitopsis</taxon>
    </lineage>
</organism>
<evidence type="ECO:0000256" key="1">
    <source>
        <dbReference type="SAM" id="MobiDB-lite"/>
    </source>
</evidence>
<dbReference type="HOGENOM" id="CLU_1207298_0_0_1"/>
<accession>S8E7I5</accession>
<feature type="non-terminal residue" evidence="2">
    <location>
        <position position="1"/>
    </location>
</feature>
<evidence type="ECO:0000313" key="3">
    <source>
        <dbReference type="Proteomes" id="UP000015241"/>
    </source>
</evidence>
<evidence type="ECO:0000313" key="2">
    <source>
        <dbReference type="EMBL" id="EPT00653.1"/>
    </source>
</evidence>